<organism evidence="12 13">
    <name type="scientific">Helicobacter apodemus</name>
    <dbReference type="NCBI Taxonomy" id="135569"/>
    <lineage>
        <taxon>Bacteria</taxon>
        <taxon>Pseudomonadati</taxon>
        <taxon>Campylobacterota</taxon>
        <taxon>Epsilonproteobacteria</taxon>
        <taxon>Campylobacterales</taxon>
        <taxon>Helicobacteraceae</taxon>
        <taxon>Helicobacter</taxon>
    </lineage>
</organism>
<comment type="subcellular location">
    <subcellularLocation>
        <location evidence="2">Cell envelope</location>
    </subcellularLocation>
</comment>
<accession>A0A4U8UE47</accession>
<feature type="signal peptide" evidence="8">
    <location>
        <begin position="1"/>
        <end position="24"/>
    </location>
</feature>
<evidence type="ECO:0000256" key="6">
    <source>
        <dbReference type="ARBA" id="ARBA00022833"/>
    </source>
</evidence>
<dbReference type="InterPro" id="IPR045834">
    <property type="entry name" value="Csd3_N2"/>
</dbReference>
<evidence type="ECO:0000259" key="10">
    <source>
        <dbReference type="Pfam" id="PF18059"/>
    </source>
</evidence>
<sequence>MLQKFIKKTRLPFICCLLPLAINAATIKEDKWEQGQTLLTFFEKNSIPAKVYYDLAPEDKELADEIISGSTFYTLYEGERLLQALISINEDSQLHIYQKNGVYQMRAMPITHFVEKRTLALSVESSLYNDIVKYTGDTLLASDFIQAYKNSIDFKRQIKKDDKFAIVYERKYRLGKYFGSPNIKASMLNVSNHDHYVIRHQDGHFYDIHGNNLNKYLLLTPLKYKRISSHFSTARKHPILGYKRPHLGVDYAASRHTPIKAAGKGRVVFAGVKGGYGKTVIIQHENGYRTLYAHMHNINKGIKVGAFVEQGRQVGTVGSTGLSTGPHLHFGVYKNGNAVNPLKHLQIAQTKLEGKEREIFLRLANNYKNELDGILANNIENVPFKTLKNSYIVYLTQDRLAPANEIN</sequence>
<evidence type="ECO:0000256" key="8">
    <source>
        <dbReference type="SAM" id="SignalP"/>
    </source>
</evidence>
<dbReference type="EMBL" id="JRPC02000028">
    <property type="protein sequence ID" value="TLE13985.1"/>
    <property type="molecule type" value="Genomic_DNA"/>
</dbReference>
<evidence type="ECO:0000259" key="11">
    <source>
        <dbReference type="Pfam" id="PF19425"/>
    </source>
</evidence>
<dbReference type="GO" id="GO:0006508">
    <property type="term" value="P:proteolysis"/>
    <property type="evidence" value="ECO:0007669"/>
    <property type="project" value="UniProtKB-KW"/>
</dbReference>
<keyword evidence="7" id="KW-0482">Metalloprotease</keyword>
<keyword evidence="5" id="KW-0378">Hydrolase</keyword>
<dbReference type="GO" id="GO:0004222">
    <property type="term" value="F:metalloendopeptidase activity"/>
    <property type="evidence" value="ECO:0007669"/>
    <property type="project" value="TreeGrafter"/>
</dbReference>
<dbReference type="Pfam" id="PF01551">
    <property type="entry name" value="Peptidase_M23"/>
    <property type="match status" value="1"/>
</dbReference>
<evidence type="ECO:0000313" key="13">
    <source>
        <dbReference type="Proteomes" id="UP000029920"/>
    </source>
</evidence>
<dbReference type="Pfam" id="PF18059">
    <property type="entry name" value="Csd3_N"/>
    <property type="match status" value="1"/>
</dbReference>
<dbReference type="PANTHER" id="PTHR21666:SF288">
    <property type="entry name" value="CELL DIVISION PROTEIN YTFB"/>
    <property type="match status" value="1"/>
</dbReference>
<keyword evidence="3" id="KW-0645">Protease</keyword>
<dbReference type="PANTHER" id="PTHR21666">
    <property type="entry name" value="PEPTIDASE-RELATED"/>
    <property type="match status" value="1"/>
</dbReference>
<evidence type="ECO:0000313" key="12">
    <source>
        <dbReference type="EMBL" id="TLE13985.1"/>
    </source>
</evidence>
<dbReference type="InterPro" id="IPR011055">
    <property type="entry name" value="Dup_hybrid_motif"/>
</dbReference>
<evidence type="ECO:0000256" key="5">
    <source>
        <dbReference type="ARBA" id="ARBA00022801"/>
    </source>
</evidence>
<dbReference type="InterPro" id="IPR040653">
    <property type="entry name" value="Csd3_N"/>
</dbReference>
<reference evidence="12 13" key="1">
    <citation type="journal article" date="2014" name="Genome Announc.">
        <title>Draft genome sequences of eight enterohepatic helicobacter species isolated from both laboratory and wild rodents.</title>
        <authorList>
            <person name="Sheh A."/>
            <person name="Shen Z."/>
            <person name="Fox J.G."/>
        </authorList>
    </citation>
    <scope>NUCLEOTIDE SEQUENCE [LARGE SCALE GENOMIC DNA]</scope>
    <source>
        <strain evidence="12 13">MIT-03-7007</strain>
    </source>
</reference>
<feature type="chain" id="PRO_5020303070" evidence="8">
    <location>
        <begin position="25"/>
        <end position="407"/>
    </location>
</feature>
<keyword evidence="6" id="KW-0862">Zinc</keyword>
<protein>
    <submittedName>
        <fullName evidence="12">M23 family metallopeptidase</fullName>
    </submittedName>
</protein>
<dbReference type="InterPro" id="IPR016047">
    <property type="entry name" value="M23ase_b-sheet_dom"/>
</dbReference>
<evidence type="ECO:0000256" key="2">
    <source>
        <dbReference type="ARBA" id="ARBA00004196"/>
    </source>
</evidence>
<evidence type="ECO:0000256" key="7">
    <source>
        <dbReference type="ARBA" id="ARBA00023049"/>
    </source>
</evidence>
<keyword evidence="8" id="KW-0732">Signal</keyword>
<dbReference type="GO" id="GO:0046872">
    <property type="term" value="F:metal ion binding"/>
    <property type="evidence" value="ECO:0007669"/>
    <property type="project" value="UniProtKB-KW"/>
</dbReference>
<dbReference type="SUPFAM" id="SSF51261">
    <property type="entry name" value="Duplicated hybrid motif"/>
    <property type="match status" value="1"/>
</dbReference>
<keyword evidence="4" id="KW-0479">Metal-binding</keyword>
<proteinExistence type="predicted"/>
<name>A0A4U8UE47_9HELI</name>
<gene>
    <name evidence="12" type="ORF">LS72_009215</name>
</gene>
<evidence type="ECO:0000259" key="9">
    <source>
        <dbReference type="Pfam" id="PF01551"/>
    </source>
</evidence>
<dbReference type="Gene3D" id="3.10.450.350">
    <property type="match status" value="1"/>
</dbReference>
<keyword evidence="13" id="KW-1185">Reference proteome</keyword>
<evidence type="ECO:0000256" key="1">
    <source>
        <dbReference type="ARBA" id="ARBA00001947"/>
    </source>
</evidence>
<dbReference type="Gene3D" id="2.70.70.10">
    <property type="entry name" value="Glucose Permease (Domain IIA)"/>
    <property type="match status" value="1"/>
</dbReference>
<feature type="domain" description="M23ase beta-sheet core" evidence="9">
    <location>
        <begin position="245"/>
        <end position="341"/>
    </location>
</feature>
<evidence type="ECO:0000256" key="3">
    <source>
        <dbReference type="ARBA" id="ARBA00022670"/>
    </source>
</evidence>
<feature type="domain" description="Csd3-like second N-terminal" evidence="11">
    <location>
        <begin position="119"/>
        <end position="232"/>
    </location>
</feature>
<comment type="caution">
    <text evidence="12">The sequence shown here is derived from an EMBL/GenBank/DDBJ whole genome shotgun (WGS) entry which is preliminary data.</text>
</comment>
<evidence type="ECO:0000256" key="4">
    <source>
        <dbReference type="ARBA" id="ARBA00022723"/>
    </source>
</evidence>
<feature type="domain" description="Csd3 N-terminal" evidence="10">
    <location>
        <begin position="31"/>
        <end position="110"/>
    </location>
</feature>
<comment type="cofactor">
    <cofactor evidence="1">
        <name>Zn(2+)</name>
        <dbReference type="ChEBI" id="CHEBI:29105"/>
    </cofactor>
</comment>
<dbReference type="Proteomes" id="UP000029920">
    <property type="component" value="Unassembled WGS sequence"/>
</dbReference>
<dbReference type="InterPro" id="IPR050570">
    <property type="entry name" value="Cell_wall_metabolism_enzyme"/>
</dbReference>
<dbReference type="RefSeq" id="WP_052087311.1">
    <property type="nucleotide sequence ID" value="NZ_JRPC02000028.1"/>
</dbReference>
<dbReference type="GO" id="GO:0030313">
    <property type="term" value="C:cell envelope"/>
    <property type="evidence" value="ECO:0007669"/>
    <property type="project" value="UniProtKB-SubCell"/>
</dbReference>
<dbReference type="CDD" id="cd12797">
    <property type="entry name" value="M23_peptidase"/>
    <property type="match status" value="1"/>
</dbReference>
<dbReference type="Pfam" id="PF19425">
    <property type="entry name" value="Csd3_N2"/>
    <property type="match status" value="1"/>
</dbReference>
<dbReference type="AlphaFoldDB" id="A0A4U8UE47"/>